<evidence type="ECO:0000313" key="3">
    <source>
        <dbReference type="Proteomes" id="UP000001052"/>
    </source>
</evidence>
<organism evidence="2 3">
    <name type="scientific">Desulfohalobium retbaense (strain ATCC 49708 / DSM 5692 / JCM 16813 / HR100)</name>
    <dbReference type="NCBI Taxonomy" id="485915"/>
    <lineage>
        <taxon>Bacteria</taxon>
        <taxon>Pseudomonadati</taxon>
        <taxon>Thermodesulfobacteriota</taxon>
        <taxon>Desulfovibrionia</taxon>
        <taxon>Desulfovibrionales</taxon>
        <taxon>Desulfohalobiaceae</taxon>
        <taxon>Desulfohalobium</taxon>
    </lineage>
</organism>
<keyword evidence="1" id="KW-1133">Transmembrane helix</keyword>
<feature type="transmembrane region" description="Helical" evidence="1">
    <location>
        <begin position="58"/>
        <end position="77"/>
    </location>
</feature>
<dbReference type="AlphaFoldDB" id="C8X507"/>
<dbReference type="Proteomes" id="UP000001052">
    <property type="component" value="Chromosome"/>
</dbReference>
<dbReference type="RefSeq" id="WP_015752645.1">
    <property type="nucleotide sequence ID" value="NC_013223.1"/>
</dbReference>
<reference evidence="2 3" key="2">
    <citation type="journal article" date="2010" name="Stand. Genomic Sci.">
        <title>Complete genome sequence of Desulfohalobium retbaense type strain (HR(100)).</title>
        <authorList>
            <person name="Spring S."/>
            <person name="Nolan M."/>
            <person name="Lapidus A."/>
            <person name="Glavina Del Rio T."/>
            <person name="Copeland A."/>
            <person name="Tice H."/>
            <person name="Cheng J.F."/>
            <person name="Lucas S."/>
            <person name="Land M."/>
            <person name="Chen F."/>
            <person name="Bruce D."/>
            <person name="Goodwin L."/>
            <person name="Pitluck S."/>
            <person name="Ivanova N."/>
            <person name="Mavromatis K."/>
            <person name="Mikhailova N."/>
            <person name="Pati A."/>
            <person name="Chen A."/>
            <person name="Palaniappan K."/>
            <person name="Hauser L."/>
            <person name="Chang Y.J."/>
            <person name="Jeffries C.D."/>
            <person name="Munk C."/>
            <person name="Kiss H."/>
            <person name="Chain P."/>
            <person name="Han C."/>
            <person name="Brettin T."/>
            <person name="Detter J.C."/>
            <person name="Schuler E."/>
            <person name="Goker M."/>
            <person name="Rohde M."/>
            <person name="Bristow J."/>
            <person name="Eisen J.A."/>
            <person name="Markowitz V."/>
            <person name="Hugenholtz P."/>
            <person name="Kyrpides N.C."/>
            <person name="Klenk H.P."/>
        </authorList>
    </citation>
    <scope>NUCLEOTIDE SEQUENCE [LARGE SCALE GENOMIC DNA]</scope>
    <source>
        <strain evidence="2 3">DSM 5692</strain>
    </source>
</reference>
<keyword evidence="3" id="KW-1185">Reference proteome</keyword>
<dbReference type="OrthoDB" id="5470719at2"/>
<keyword evidence="1" id="KW-0472">Membrane</keyword>
<dbReference type="HOGENOM" id="CLU_134930_0_0_7"/>
<accession>C8X507</accession>
<gene>
    <name evidence="2" type="ordered locus">Dret_2220</name>
</gene>
<dbReference type="eggNOG" id="ENOG50343K2">
    <property type="taxonomic scope" value="Bacteria"/>
</dbReference>
<feature type="transmembrane region" description="Helical" evidence="1">
    <location>
        <begin position="89"/>
        <end position="109"/>
    </location>
</feature>
<dbReference type="STRING" id="485915.Dret_2220"/>
<reference evidence="3" key="1">
    <citation type="submission" date="2009-09" db="EMBL/GenBank/DDBJ databases">
        <title>The complete chromosome of Desulfohalobium retbaense DSM 5692.</title>
        <authorList>
            <consortium name="US DOE Joint Genome Institute (JGI-PGF)"/>
            <person name="Lucas S."/>
            <person name="Copeland A."/>
            <person name="Lapidus A."/>
            <person name="Glavina del Rio T."/>
            <person name="Dalin E."/>
            <person name="Tice H."/>
            <person name="Bruce D."/>
            <person name="Goodwin L."/>
            <person name="Pitluck S."/>
            <person name="Kyrpides N."/>
            <person name="Mavromatis K."/>
            <person name="Ivanova N."/>
            <person name="Mikhailova N."/>
            <person name="Munk A.C."/>
            <person name="Brettin T."/>
            <person name="Detter J.C."/>
            <person name="Han C."/>
            <person name="Tapia R."/>
            <person name="Larimer F."/>
            <person name="Land M."/>
            <person name="Hauser L."/>
            <person name="Markowitz V."/>
            <person name="Cheng J.-F."/>
            <person name="Hugenholtz P."/>
            <person name="Woyke T."/>
            <person name="Wu D."/>
            <person name="Spring S."/>
            <person name="Klenk H.-P."/>
            <person name="Eisen J.A."/>
        </authorList>
    </citation>
    <scope>NUCLEOTIDE SEQUENCE [LARGE SCALE GENOMIC DNA]</scope>
    <source>
        <strain evidence="3">DSM 5692</strain>
    </source>
</reference>
<dbReference type="KEGG" id="drt:Dret_2220"/>
<name>C8X507_DESRD</name>
<keyword evidence="1" id="KW-0812">Transmembrane</keyword>
<evidence type="ECO:0000313" key="2">
    <source>
        <dbReference type="EMBL" id="ACV69504.1"/>
    </source>
</evidence>
<evidence type="ECO:0000256" key="1">
    <source>
        <dbReference type="SAM" id="Phobius"/>
    </source>
</evidence>
<dbReference type="EMBL" id="CP001734">
    <property type="protein sequence ID" value="ACV69504.1"/>
    <property type="molecule type" value="Genomic_DNA"/>
</dbReference>
<evidence type="ECO:0008006" key="4">
    <source>
        <dbReference type="Google" id="ProtNLM"/>
    </source>
</evidence>
<protein>
    <recommendedName>
        <fullName evidence="4">Rod shape-determining protein MreD</fullName>
    </recommendedName>
</protein>
<proteinExistence type="predicted"/>
<feature type="transmembrane region" description="Helical" evidence="1">
    <location>
        <begin position="129"/>
        <end position="146"/>
    </location>
</feature>
<sequence>MPKPLWWLLFTVVGIWLQHFLPGVDLLVPGLIVCLQEDGPAPALWLSAPWILIQEGTGSLHFGVGVLWYAGLWVLFYAGRLLLESRSGVFVILFAFFSGCYHFFLVQIFSRLQGLEVPLALQMQDSLRHIFLFPLVWLVVSFLYRGREAGHA</sequence>